<evidence type="ECO:0000313" key="2">
    <source>
        <dbReference type="Proteomes" id="UP000294309"/>
    </source>
</evidence>
<proteinExistence type="predicted"/>
<dbReference type="RefSeq" id="WP_134297074.1">
    <property type="nucleotide sequence ID" value="NZ_CP038013.1"/>
</dbReference>
<name>A0A4P7AHX8_9MOLU</name>
<accession>A0A4P7AHX8</accession>
<organism evidence="1 2">
    <name type="scientific">Spiroplasma gladiatoris</name>
    <dbReference type="NCBI Taxonomy" id="2143"/>
    <lineage>
        <taxon>Bacteria</taxon>
        <taxon>Bacillati</taxon>
        <taxon>Mycoplasmatota</taxon>
        <taxon>Mollicutes</taxon>
        <taxon>Entomoplasmatales</taxon>
        <taxon>Spiroplasmataceae</taxon>
        <taxon>Spiroplasma</taxon>
    </lineage>
</organism>
<reference evidence="1 2" key="1">
    <citation type="submission" date="2019-03" db="EMBL/GenBank/DDBJ databases">
        <title>Complete genome sequence of Spiroplasma gladiatoris TG-1 (DSM 22552).</title>
        <authorList>
            <person name="Lin Y.-C."/>
            <person name="Chou L."/>
            <person name="Kuo C.-H."/>
        </authorList>
    </citation>
    <scope>NUCLEOTIDE SEQUENCE [LARGE SCALE GENOMIC DNA]</scope>
    <source>
        <strain evidence="1 2">TG-1</strain>
    </source>
</reference>
<sequence>MNDVKKDYKWYFSNNIYSSYTESNYYLIPLKSDYHDKPLPENKLHNLNNKEISYNTSSISISKTYINKVNYEKLPKQGDFLLEYRMEWCIK</sequence>
<keyword evidence="2" id="KW-1185">Reference proteome</keyword>
<dbReference type="AlphaFoldDB" id="A0A4P7AHX8"/>
<protein>
    <submittedName>
        <fullName evidence="1">Uncharacterized protein</fullName>
    </submittedName>
</protein>
<dbReference type="Proteomes" id="UP000294309">
    <property type="component" value="Chromosome"/>
</dbReference>
<dbReference type="EMBL" id="CP038013">
    <property type="protein sequence ID" value="QBQ07273.1"/>
    <property type="molecule type" value="Genomic_DNA"/>
</dbReference>
<evidence type="ECO:0000313" key="1">
    <source>
        <dbReference type="EMBL" id="QBQ07273.1"/>
    </source>
</evidence>
<dbReference type="KEGG" id="sgq:SGLAD_v1c00720"/>
<gene>
    <name evidence="1" type="ORF">SGLAD_v1c00720</name>
</gene>